<protein>
    <recommendedName>
        <fullName evidence="3">DUF3486 family protein</fullName>
    </recommendedName>
</protein>
<dbReference type="AlphaFoldDB" id="A0A7W6S2K5"/>
<accession>A0A7W6S2K5</accession>
<name>A0A7W6S2K5_9PROT</name>
<dbReference type="RefSeq" id="WP_184437776.1">
    <property type="nucleotide sequence ID" value="NZ_JACIGI010000049.1"/>
</dbReference>
<evidence type="ECO:0000313" key="1">
    <source>
        <dbReference type="EMBL" id="MBB4287736.1"/>
    </source>
</evidence>
<comment type="caution">
    <text evidence="1">The sequence shown here is derived from an EMBL/GenBank/DDBJ whole genome shotgun (WGS) entry which is preliminary data.</text>
</comment>
<evidence type="ECO:0000313" key="2">
    <source>
        <dbReference type="Proteomes" id="UP000555728"/>
    </source>
</evidence>
<keyword evidence="2" id="KW-1185">Reference proteome</keyword>
<sequence>MGRKSSIDTQLSDEDRAEFRRLLGTGRWTIDELTEWLDQRGYEISRSAVGRAAQRQAALAARLRETRAITEGLAADLGEAATQGRQGRLLVETTRDLVLRFLSQTDVGEAGLDPKEVMMLGKGLSELAKAARYDQDFEEKVEVRARKLAAETVDRLAQDRPAEDMDRTVTMREALDMVRQHLGVA</sequence>
<organism evidence="1 2">
    <name type="scientific">Roseospira goensis</name>
    <dbReference type="NCBI Taxonomy" id="391922"/>
    <lineage>
        <taxon>Bacteria</taxon>
        <taxon>Pseudomonadati</taxon>
        <taxon>Pseudomonadota</taxon>
        <taxon>Alphaproteobacteria</taxon>
        <taxon>Rhodospirillales</taxon>
        <taxon>Rhodospirillaceae</taxon>
        <taxon>Roseospira</taxon>
    </lineage>
</organism>
<gene>
    <name evidence="1" type="ORF">GGD88_003493</name>
</gene>
<reference evidence="1 2" key="1">
    <citation type="submission" date="2020-08" db="EMBL/GenBank/DDBJ databases">
        <title>Genome sequencing of Purple Non-Sulfur Bacteria from various extreme environments.</title>
        <authorList>
            <person name="Mayer M."/>
        </authorList>
    </citation>
    <scope>NUCLEOTIDE SEQUENCE [LARGE SCALE GENOMIC DNA]</scope>
    <source>
        <strain evidence="1 2">JA135</strain>
    </source>
</reference>
<dbReference type="EMBL" id="JACIGI010000049">
    <property type="protein sequence ID" value="MBB4287736.1"/>
    <property type="molecule type" value="Genomic_DNA"/>
</dbReference>
<proteinExistence type="predicted"/>
<dbReference type="Proteomes" id="UP000555728">
    <property type="component" value="Unassembled WGS sequence"/>
</dbReference>
<dbReference type="Pfam" id="PF11985">
    <property type="entry name" value="Phage_Mu_Gp27"/>
    <property type="match status" value="1"/>
</dbReference>
<evidence type="ECO:0008006" key="3">
    <source>
        <dbReference type="Google" id="ProtNLM"/>
    </source>
</evidence>
<dbReference type="InterPro" id="IPR021874">
    <property type="entry name" value="Phage_Mu_Gp27"/>
</dbReference>